<organism evidence="2 3">
    <name type="scientific">Bimuria novae-zelandiae CBS 107.79</name>
    <dbReference type="NCBI Taxonomy" id="1447943"/>
    <lineage>
        <taxon>Eukaryota</taxon>
        <taxon>Fungi</taxon>
        <taxon>Dikarya</taxon>
        <taxon>Ascomycota</taxon>
        <taxon>Pezizomycotina</taxon>
        <taxon>Dothideomycetes</taxon>
        <taxon>Pleosporomycetidae</taxon>
        <taxon>Pleosporales</taxon>
        <taxon>Massarineae</taxon>
        <taxon>Didymosphaeriaceae</taxon>
        <taxon>Bimuria</taxon>
    </lineage>
</organism>
<evidence type="ECO:0000313" key="2">
    <source>
        <dbReference type="EMBL" id="KAF1964058.1"/>
    </source>
</evidence>
<evidence type="ECO:0000313" key="3">
    <source>
        <dbReference type="Proteomes" id="UP000800036"/>
    </source>
</evidence>
<proteinExistence type="predicted"/>
<reference evidence="2" key="1">
    <citation type="journal article" date="2020" name="Stud. Mycol.">
        <title>101 Dothideomycetes genomes: a test case for predicting lifestyles and emergence of pathogens.</title>
        <authorList>
            <person name="Haridas S."/>
            <person name="Albert R."/>
            <person name="Binder M."/>
            <person name="Bloem J."/>
            <person name="Labutti K."/>
            <person name="Salamov A."/>
            <person name="Andreopoulos B."/>
            <person name="Baker S."/>
            <person name="Barry K."/>
            <person name="Bills G."/>
            <person name="Bluhm B."/>
            <person name="Cannon C."/>
            <person name="Castanera R."/>
            <person name="Culley D."/>
            <person name="Daum C."/>
            <person name="Ezra D."/>
            <person name="Gonzalez J."/>
            <person name="Henrissat B."/>
            <person name="Kuo A."/>
            <person name="Liang C."/>
            <person name="Lipzen A."/>
            <person name="Lutzoni F."/>
            <person name="Magnuson J."/>
            <person name="Mondo S."/>
            <person name="Nolan M."/>
            <person name="Ohm R."/>
            <person name="Pangilinan J."/>
            <person name="Park H.-J."/>
            <person name="Ramirez L."/>
            <person name="Alfaro M."/>
            <person name="Sun H."/>
            <person name="Tritt A."/>
            <person name="Yoshinaga Y."/>
            <person name="Zwiers L.-H."/>
            <person name="Turgeon B."/>
            <person name="Goodwin S."/>
            <person name="Spatafora J."/>
            <person name="Crous P."/>
            <person name="Grigoriev I."/>
        </authorList>
    </citation>
    <scope>NUCLEOTIDE SEQUENCE</scope>
    <source>
        <strain evidence="2">CBS 107.79</strain>
    </source>
</reference>
<sequence length="71" mass="7990">MNTSFKLFLAPALVNVILLGLAIVSFSIDTQSKTGCILSLVTYVWFYITVAVDAAVIMSWVFGWEWWNLQS</sequence>
<dbReference type="EMBL" id="ML976812">
    <property type="protein sequence ID" value="KAF1964058.1"/>
    <property type="molecule type" value="Genomic_DNA"/>
</dbReference>
<keyword evidence="1" id="KW-1133">Transmembrane helix</keyword>
<gene>
    <name evidence="2" type="ORF">BU23DRAFT_562251</name>
</gene>
<feature type="transmembrane region" description="Helical" evidence="1">
    <location>
        <begin position="6"/>
        <end position="28"/>
    </location>
</feature>
<feature type="transmembrane region" description="Helical" evidence="1">
    <location>
        <begin position="40"/>
        <end position="62"/>
    </location>
</feature>
<name>A0A6A5UH18_9PLEO</name>
<dbReference type="Proteomes" id="UP000800036">
    <property type="component" value="Unassembled WGS sequence"/>
</dbReference>
<accession>A0A6A5UH18</accession>
<protein>
    <submittedName>
        <fullName evidence="2">Uncharacterized protein</fullName>
    </submittedName>
</protein>
<dbReference type="AlphaFoldDB" id="A0A6A5UH18"/>
<evidence type="ECO:0000256" key="1">
    <source>
        <dbReference type="SAM" id="Phobius"/>
    </source>
</evidence>
<keyword evidence="3" id="KW-1185">Reference proteome</keyword>
<keyword evidence="1" id="KW-0472">Membrane</keyword>
<keyword evidence="1" id="KW-0812">Transmembrane</keyword>